<dbReference type="Proteomes" id="UP000236291">
    <property type="component" value="Unassembled WGS sequence"/>
</dbReference>
<proteinExistence type="predicted"/>
<protein>
    <submittedName>
        <fullName evidence="2">Uncharacterized protein</fullName>
    </submittedName>
</protein>
<evidence type="ECO:0000313" key="3">
    <source>
        <dbReference type="Proteomes" id="UP000236291"/>
    </source>
</evidence>
<comment type="caution">
    <text evidence="2">The sequence shown here is derived from an EMBL/GenBank/DDBJ whole genome shotgun (WGS) entry which is preliminary data.</text>
</comment>
<name>A0A2K3LFP5_TRIPR</name>
<dbReference type="EMBL" id="ASHM01032226">
    <property type="protein sequence ID" value="PNX77361.1"/>
    <property type="molecule type" value="Genomic_DNA"/>
</dbReference>
<evidence type="ECO:0000313" key="2">
    <source>
        <dbReference type="EMBL" id="PNX77361.1"/>
    </source>
</evidence>
<dbReference type="AlphaFoldDB" id="A0A2K3LFP5"/>
<gene>
    <name evidence="2" type="ORF">L195_g033326</name>
</gene>
<reference evidence="2 3" key="1">
    <citation type="journal article" date="2014" name="Am. J. Bot.">
        <title>Genome assembly and annotation for red clover (Trifolium pratense; Fabaceae).</title>
        <authorList>
            <person name="Istvanek J."/>
            <person name="Jaros M."/>
            <person name="Krenek A."/>
            <person name="Repkova J."/>
        </authorList>
    </citation>
    <scope>NUCLEOTIDE SEQUENCE [LARGE SCALE GENOMIC DNA]</scope>
    <source>
        <strain evidence="3">cv. Tatra</strain>
        <tissue evidence="2">Young leaves</tissue>
    </source>
</reference>
<reference evidence="2 3" key="2">
    <citation type="journal article" date="2017" name="Front. Plant Sci.">
        <title>Gene Classification and Mining of Molecular Markers Useful in Red Clover (Trifolium pratense) Breeding.</title>
        <authorList>
            <person name="Istvanek J."/>
            <person name="Dluhosova J."/>
            <person name="Dluhos P."/>
            <person name="Patkova L."/>
            <person name="Nedelnik J."/>
            <person name="Repkova J."/>
        </authorList>
    </citation>
    <scope>NUCLEOTIDE SEQUENCE [LARGE SCALE GENOMIC DNA]</scope>
    <source>
        <strain evidence="3">cv. Tatra</strain>
        <tissue evidence="2">Young leaves</tissue>
    </source>
</reference>
<feature type="region of interest" description="Disordered" evidence="1">
    <location>
        <begin position="1"/>
        <end position="20"/>
    </location>
</feature>
<accession>A0A2K3LFP5</accession>
<evidence type="ECO:0000256" key="1">
    <source>
        <dbReference type="SAM" id="MobiDB-lite"/>
    </source>
</evidence>
<sequence length="78" mass="9399">MMRGKWRMMRQLDKSGSDSQHGAWRIDLWRIRRGSEKLNYKKVVDALGKRLRILLRNYHCKMKLRAVIEDFPLSIEDP</sequence>
<organism evidence="2 3">
    <name type="scientific">Trifolium pratense</name>
    <name type="common">Red clover</name>
    <dbReference type="NCBI Taxonomy" id="57577"/>
    <lineage>
        <taxon>Eukaryota</taxon>
        <taxon>Viridiplantae</taxon>
        <taxon>Streptophyta</taxon>
        <taxon>Embryophyta</taxon>
        <taxon>Tracheophyta</taxon>
        <taxon>Spermatophyta</taxon>
        <taxon>Magnoliopsida</taxon>
        <taxon>eudicotyledons</taxon>
        <taxon>Gunneridae</taxon>
        <taxon>Pentapetalae</taxon>
        <taxon>rosids</taxon>
        <taxon>fabids</taxon>
        <taxon>Fabales</taxon>
        <taxon>Fabaceae</taxon>
        <taxon>Papilionoideae</taxon>
        <taxon>50 kb inversion clade</taxon>
        <taxon>NPAAA clade</taxon>
        <taxon>Hologalegina</taxon>
        <taxon>IRL clade</taxon>
        <taxon>Trifolieae</taxon>
        <taxon>Trifolium</taxon>
    </lineage>
</organism>